<dbReference type="Pfam" id="PF00288">
    <property type="entry name" value="GHMP_kinases_N"/>
    <property type="match status" value="1"/>
</dbReference>
<dbReference type="EMBL" id="CP118868">
    <property type="protein sequence ID" value="WEG35003.1"/>
    <property type="molecule type" value="Genomic_DNA"/>
</dbReference>
<reference evidence="8 9" key="1">
    <citation type="submission" date="2023-02" db="EMBL/GenBank/DDBJ databases">
        <title>Novel Oscillospiraceae bacterial genomes.</title>
        <authorList>
            <person name="Srinivasan S."/>
            <person name="Austin M.N."/>
            <person name="Fiedler T.L."/>
            <person name="Strenk S.M."/>
            <person name="Agnew K.J."/>
            <person name="Nagana Gowda G.A."/>
            <person name="Raftery D."/>
            <person name="Beamer M.A."/>
            <person name="Achilles S.L."/>
            <person name="Wiesenfeld H.C."/>
            <person name="Fredricks D.N."/>
            <person name="Hillier S.L."/>
        </authorList>
    </citation>
    <scope>NUCLEOTIDE SEQUENCE [LARGE SCALE GENOMIC DNA]</scope>
    <source>
        <strain evidence="8 9">CHIC02 1186E3-8</strain>
    </source>
</reference>
<dbReference type="InterPro" id="IPR036554">
    <property type="entry name" value="GHMP_kinase_C_sf"/>
</dbReference>
<dbReference type="InterPro" id="IPR006204">
    <property type="entry name" value="GHMP_kinase_N_dom"/>
</dbReference>
<dbReference type="PRINTS" id="PR00473">
    <property type="entry name" value="GALCTOKINASE"/>
</dbReference>
<evidence type="ECO:0000313" key="8">
    <source>
        <dbReference type="EMBL" id="WEG35003.1"/>
    </source>
</evidence>
<dbReference type="SUPFAM" id="SSF55060">
    <property type="entry name" value="GHMP Kinase, C-terminal domain"/>
    <property type="match status" value="1"/>
</dbReference>
<dbReference type="InterPro" id="IPR019539">
    <property type="entry name" value="GalKase_N"/>
</dbReference>
<gene>
    <name evidence="8" type="ORF">PYS61_03390</name>
</gene>
<evidence type="ECO:0000256" key="5">
    <source>
        <dbReference type="ARBA" id="ARBA00022840"/>
    </source>
</evidence>
<evidence type="ECO:0000313" key="9">
    <source>
        <dbReference type="Proteomes" id="UP001220478"/>
    </source>
</evidence>
<dbReference type="Proteomes" id="UP001220478">
    <property type="component" value="Chromosome"/>
</dbReference>
<dbReference type="Gene3D" id="3.30.230.10">
    <property type="match status" value="1"/>
</dbReference>
<dbReference type="PANTHER" id="PTHR10457:SF7">
    <property type="entry name" value="GALACTOKINASE-RELATED"/>
    <property type="match status" value="1"/>
</dbReference>
<dbReference type="PIRSF" id="PIRSF000530">
    <property type="entry name" value="Galactokinase"/>
    <property type="match status" value="1"/>
</dbReference>
<dbReference type="RefSeq" id="WP_315571031.1">
    <property type="nucleotide sequence ID" value="NZ_CP118868.1"/>
</dbReference>
<dbReference type="InterPro" id="IPR006206">
    <property type="entry name" value="Mevalonate/galactokinase"/>
</dbReference>
<name>A0ABY8C2V2_9FIRM</name>
<dbReference type="PANTHER" id="PTHR10457">
    <property type="entry name" value="MEVALONATE KINASE/GALACTOKINASE"/>
    <property type="match status" value="1"/>
</dbReference>
<keyword evidence="5" id="KW-0067">ATP-binding</keyword>
<dbReference type="InterPro" id="IPR000705">
    <property type="entry name" value="Galactokinase"/>
</dbReference>
<protein>
    <submittedName>
        <fullName evidence="8">Galactokinase family protein</fullName>
    </submittedName>
</protein>
<sequence length="430" mass="46975">MSDHASLISRYLPALQKLYGADEQAYQQACKRYLQLEDLFFQVFPAASTRTDVRFYSTPGRSEILGNHTDHQKGHVICASISLDIIAAVQPTDTGVIRLHSEGYNQLIEVNLNDLAVKEAEFGKSAALIRGIVHKMQEEGLKIGGFDACVISNVPGGSGLSSSAAFEVLLVTIIDDLYNGNQLSPLQRAQISQYAENVYFNKPCGLMDQCGTSFGGLIALDFADSKQIKVKQLANPLTSSNYRLLITKTGGSHADLTADYAAIPAEMKEVAHCFGKNYLAEVPAADFWRRLGQLREQVSDRALLRAFHFFQEEERVAQAISALERQDLPAFFAVVRASGLSSALLLQNIYSNHAPLQQGVSLALALSEKVLQGQGACRVHGGGFAGTIQAYVPTELVEKYRETLEQVLGQGSVYDLQIRPYGSINLANLL</sequence>
<evidence type="ECO:0000256" key="2">
    <source>
        <dbReference type="ARBA" id="ARBA00022679"/>
    </source>
</evidence>
<evidence type="ECO:0000259" key="6">
    <source>
        <dbReference type="Pfam" id="PF00288"/>
    </source>
</evidence>
<dbReference type="SUPFAM" id="SSF54211">
    <property type="entry name" value="Ribosomal protein S5 domain 2-like"/>
    <property type="match status" value="1"/>
</dbReference>
<dbReference type="InterPro" id="IPR006203">
    <property type="entry name" value="GHMP_knse_ATP-bd_CS"/>
</dbReference>
<proteinExistence type="inferred from homology"/>
<feature type="domain" description="Galactokinase N-terminal" evidence="7">
    <location>
        <begin position="52"/>
        <end position="91"/>
    </location>
</feature>
<evidence type="ECO:0000256" key="1">
    <source>
        <dbReference type="ARBA" id="ARBA00006566"/>
    </source>
</evidence>
<evidence type="ECO:0000256" key="4">
    <source>
        <dbReference type="ARBA" id="ARBA00022777"/>
    </source>
</evidence>
<dbReference type="InterPro" id="IPR014721">
    <property type="entry name" value="Ribsml_uS5_D2-typ_fold_subgr"/>
</dbReference>
<dbReference type="Pfam" id="PF10509">
    <property type="entry name" value="GalKase_gal_bdg"/>
    <property type="match status" value="1"/>
</dbReference>
<keyword evidence="2" id="KW-0808">Transferase</keyword>
<dbReference type="InterPro" id="IPR020568">
    <property type="entry name" value="Ribosomal_Su5_D2-typ_SF"/>
</dbReference>
<accession>A0ABY8C2V2</accession>
<keyword evidence="4" id="KW-0418">Kinase</keyword>
<feature type="domain" description="GHMP kinase N-terminal" evidence="6">
    <location>
        <begin position="128"/>
        <end position="216"/>
    </location>
</feature>
<evidence type="ECO:0000259" key="7">
    <source>
        <dbReference type="Pfam" id="PF10509"/>
    </source>
</evidence>
<dbReference type="Gene3D" id="3.30.70.890">
    <property type="entry name" value="GHMP kinase, C-terminal domain"/>
    <property type="match status" value="1"/>
</dbReference>
<organism evidence="8 9">
    <name type="scientific">Amygdalobacter indicium</name>
    <dbReference type="NCBI Taxonomy" id="3029272"/>
    <lineage>
        <taxon>Bacteria</taxon>
        <taxon>Bacillati</taxon>
        <taxon>Bacillota</taxon>
        <taxon>Clostridia</taxon>
        <taxon>Eubacteriales</taxon>
        <taxon>Oscillospiraceae</taxon>
        <taxon>Amygdalobacter</taxon>
    </lineage>
</organism>
<keyword evidence="9" id="KW-1185">Reference proteome</keyword>
<keyword evidence="3" id="KW-0547">Nucleotide-binding</keyword>
<dbReference type="PRINTS" id="PR00959">
    <property type="entry name" value="MEVGALKINASE"/>
</dbReference>
<evidence type="ECO:0000256" key="3">
    <source>
        <dbReference type="ARBA" id="ARBA00022741"/>
    </source>
</evidence>
<dbReference type="PROSITE" id="PS00627">
    <property type="entry name" value="GHMP_KINASES_ATP"/>
    <property type="match status" value="1"/>
</dbReference>
<comment type="similarity">
    <text evidence="1">Belongs to the GHMP kinase family. GalK subfamily.</text>
</comment>